<gene>
    <name evidence="3" type="ORF">J4573_42460</name>
</gene>
<dbReference type="InterPro" id="IPR035992">
    <property type="entry name" value="Ricin_B-like_lectins"/>
</dbReference>
<name>A0A939PRI4_9ACTN</name>
<keyword evidence="1" id="KW-0732">Signal</keyword>
<comment type="caution">
    <text evidence="3">The sequence shown here is derived from an EMBL/GenBank/DDBJ whole genome shotgun (WGS) entry which is preliminary data.</text>
</comment>
<dbReference type="Pfam" id="PF00652">
    <property type="entry name" value="Ricin_B_lectin"/>
    <property type="match status" value="1"/>
</dbReference>
<keyword evidence="4" id="KW-1185">Reference proteome</keyword>
<dbReference type="EMBL" id="JAGEOJ010000022">
    <property type="protein sequence ID" value="MBO2453814.1"/>
    <property type="molecule type" value="Genomic_DNA"/>
</dbReference>
<evidence type="ECO:0000313" key="4">
    <source>
        <dbReference type="Proteomes" id="UP000669179"/>
    </source>
</evidence>
<dbReference type="Gene3D" id="2.80.10.50">
    <property type="match status" value="2"/>
</dbReference>
<organism evidence="3 4">
    <name type="scientific">Actinomadura barringtoniae</name>
    <dbReference type="NCBI Taxonomy" id="1427535"/>
    <lineage>
        <taxon>Bacteria</taxon>
        <taxon>Bacillati</taxon>
        <taxon>Actinomycetota</taxon>
        <taxon>Actinomycetes</taxon>
        <taxon>Streptosporangiales</taxon>
        <taxon>Thermomonosporaceae</taxon>
        <taxon>Actinomadura</taxon>
    </lineage>
</organism>
<feature type="signal peptide" evidence="1">
    <location>
        <begin position="1"/>
        <end position="27"/>
    </location>
</feature>
<proteinExistence type="predicted"/>
<dbReference type="Proteomes" id="UP000669179">
    <property type="component" value="Unassembled WGS sequence"/>
</dbReference>
<evidence type="ECO:0000259" key="2">
    <source>
        <dbReference type="Pfam" id="PF00652"/>
    </source>
</evidence>
<feature type="chain" id="PRO_5037773735" evidence="1">
    <location>
        <begin position="28"/>
        <end position="216"/>
    </location>
</feature>
<dbReference type="InterPro" id="IPR000772">
    <property type="entry name" value="Ricin_B_lectin"/>
</dbReference>
<sequence>MRTSLTLLAASTAFAAAAVGAAGAASAAPLHSAATLRSAAPLHSAAKPAAAPTVAQAATPAGAVKAGPGPFYWIVNVNSGKAVMPYNESKAVGEIMVQRTKGDLGAQHWKIMGSGTTRVLWNRNSHLCLLAPTNGTYLTQQYCNDTLGDPLGNRPKWQSSNYDAMWAGNPITWRSVFSGQCMDVYGAYTTDNTIVQQWPCHGLPNQQFRLQYVPGT</sequence>
<dbReference type="SUPFAM" id="SSF50370">
    <property type="entry name" value="Ricin B-like lectins"/>
    <property type="match status" value="1"/>
</dbReference>
<dbReference type="PROSITE" id="PS50231">
    <property type="entry name" value="RICIN_B_LECTIN"/>
    <property type="match status" value="1"/>
</dbReference>
<dbReference type="CDD" id="cd00161">
    <property type="entry name" value="beta-trefoil_Ricin-like"/>
    <property type="match status" value="1"/>
</dbReference>
<dbReference type="AlphaFoldDB" id="A0A939PRI4"/>
<evidence type="ECO:0000256" key="1">
    <source>
        <dbReference type="SAM" id="SignalP"/>
    </source>
</evidence>
<protein>
    <submittedName>
        <fullName evidence="3">RICIN domain-containing protein</fullName>
    </submittedName>
</protein>
<evidence type="ECO:0000313" key="3">
    <source>
        <dbReference type="EMBL" id="MBO2453814.1"/>
    </source>
</evidence>
<reference evidence="3" key="1">
    <citation type="submission" date="2021-03" db="EMBL/GenBank/DDBJ databases">
        <authorList>
            <person name="Kanchanasin P."/>
            <person name="Saeng-In P."/>
            <person name="Phongsopitanun W."/>
            <person name="Yuki M."/>
            <person name="Kudo T."/>
            <person name="Ohkuma M."/>
            <person name="Tanasupawat S."/>
        </authorList>
    </citation>
    <scope>NUCLEOTIDE SEQUENCE</scope>
    <source>
        <strain evidence="3">GKU 128</strain>
    </source>
</reference>
<accession>A0A939PRI4</accession>
<dbReference type="RefSeq" id="WP_208261832.1">
    <property type="nucleotide sequence ID" value="NZ_JAGEOJ010000022.1"/>
</dbReference>
<feature type="domain" description="Ricin B lectin" evidence="2">
    <location>
        <begin position="74"/>
        <end position="208"/>
    </location>
</feature>